<evidence type="ECO:0000313" key="3">
    <source>
        <dbReference type="Proteomes" id="UP000008713"/>
    </source>
</evidence>
<dbReference type="Proteomes" id="UP000008713">
    <property type="component" value="Chromosome"/>
</dbReference>
<dbReference type="Gene3D" id="1.10.1760.20">
    <property type="match status" value="1"/>
</dbReference>
<feature type="transmembrane region" description="Helical" evidence="1">
    <location>
        <begin position="59"/>
        <end position="81"/>
    </location>
</feature>
<keyword evidence="1" id="KW-1133">Transmembrane helix</keyword>
<keyword evidence="1" id="KW-0812">Transmembrane</keyword>
<sequence>MWYYKFIMEGIYSSKELKPVTNTTGLLIDSTENKKESNNFLTNIRALFEKPFRFTVMELAISGLCISLFLVTSTILHFMGLSKIFKAEILFCILYGIVLGPIKGAFLGIIADVLSLLLTGRIGLWYWTYQLVPGIIAFLSAIYFALFKSSVIARIVIPFVVIFSAMAIMIYIYTQRVVKLPNGDTGISFSNSIKPRPLDRETKYPYLISLIGMIIYLFFSLITVVAIISFYVKSKNPKFLDYLLIFSIVTFIQVVYRWIFGPILYIQYRNYIDNKNWSYADKYLTFAIPIVVKSMINIPIYTVVLSAIYPVINLLCNKYIGERNKVSY</sequence>
<proteinExistence type="predicted"/>
<protein>
    <submittedName>
        <fullName evidence="2">Putative membrane protein</fullName>
    </submittedName>
</protein>
<dbReference type="KEGG" id="mbv:MBOVPG45_0349"/>
<feature type="transmembrane region" description="Helical" evidence="1">
    <location>
        <begin position="124"/>
        <end position="144"/>
    </location>
</feature>
<reference evidence="2 3" key="1">
    <citation type="journal article" date="2011" name="Infect. Immun.">
        <title>Complete genome sequence of Mycoplasma bovis type strain PG45 (ATCC 25523).</title>
        <authorList>
            <person name="Wise K.S."/>
            <person name="Calcutt M.J."/>
            <person name="Foecking M.F."/>
            <person name="Roske K."/>
            <person name="Madupu R."/>
            <person name="Methe B.A."/>
        </authorList>
    </citation>
    <scope>NUCLEOTIDE SEQUENCE [LARGE SCALE GENOMIC DNA]</scope>
    <source>
        <strain evidence="3">ATCC 25523 / DSM 22781 / NCTC 10131 / PG45</strain>
    </source>
</reference>
<feature type="transmembrane region" description="Helical" evidence="1">
    <location>
        <begin position="93"/>
        <end position="118"/>
    </location>
</feature>
<feature type="transmembrane region" description="Helical" evidence="1">
    <location>
        <begin position="239"/>
        <end position="259"/>
    </location>
</feature>
<gene>
    <name evidence="2" type="ordered locus">MBOVPG45_0349</name>
</gene>
<dbReference type="AlphaFoldDB" id="A0A454APJ1"/>
<feature type="transmembrane region" description="Helical" evidence="1">
    <location>
        <begin position="151"/>
        <end position="173"/>
    </location>
</feature>
<feature type="transmembrane region" description="Helical" evidence="1">
    <location>
        <begin position="206"/>
        <end position="232"/>
    </location>
</feature>
<dbReference type="EMBL" id="CP002188">
    <property type="protein sequence ID" value="ADR24997.1"/>
    <property type="molecule type" value="Genomic_DNA"/>
</dbReference>
<keyword evidence="1" id="KW-0472">Membrane</keyword>
<evidence type="ECO:0000256" key="1">
    <source>
        <dbReference type="SAM" id="Phobius"/>
    </source>
</evidence>
<accession>A0A454APJ1</accession>
<name>A0A454APJ1_MYCBG</name>
<evidence type="ECO:0000313" key="2">
    <source>
        <dbReference type="EMBL" id="ADR24997.1"/>
    </source>
</evidence>
<organism evidence="2 3">
    <name type="scientific">Mycoplasmopsis bovis (strain ATCC 25523 / DSM 22781 / NCTC 10131 / PG45)</name>
    <name type="common">Mycoplasma bovis</name>
    <dbReference type="NCBI Taxonomy" id="289397"/>
    <lineage>
        <taxon>Bacteria</taxon>
        <taxon>Bacillati</taxon>
        <taxon>Mycoplasmatota</taxon>
        <taxon>Mycoplasmoidales</taxon>
        <taxon>Metamycoplasmataceae</taxon>
        <taxon>Mycoplasmopsis</taxon>
    </lineage>
</organism>
<feature type="transmembrane region" description="Helical" evidence="1">
    <location>
        <begin position="298"/>
        <end position="316"/>
    </location>
</feature>